<evidence type="ECO:0000313" key="6">
    <source>
        <dbReference type="EMBL" id="KGJ77138.1"/>
    </source>
</evidence>
<accession>A0A099JI77</accession>
<proteinExistence type="inferred from homology"/>
<keyword evidence="8" id="KW-1185">Reference proteome</keyword>
<dbReference type="AlphaFoldDB" id="A0A099JI77"/>
<evidence type="ECO:0000313" key="7">
    <source>
        <dbReference type="EMBL" id="MBB5641490.1"/>
    </source>
</evidence>
<dbReference type="InterPro" id="IPR045851">
    <property type="entry name" value="AMP-bd_C_sf"/>
</dbReference>
<dbReference type="OrthoDB" id="5240965at2"/>
<dbReference type="GO" id="GO:0006631">
    <property type="term" value="P:fatty acid metabolic process"/>
    <property type="evidence" value="ECO:0007669"/>
    <property type="project" value="TreeGrafter"/>
</dbReference>
<dbReference type="PROSITE" id="PS00455">
    <property type="entry name" value="AMP_BINDING"/>
    <property type="match status" value="1"/>
</dbReference>
<evidence type="ECO:0000256" key="1">
    <source>
        <dbReference type="ARBA" id="ARBA00006432"/>
    </source>
</evidence>
<dbReference type="InterPro" id="IPR042099">
    <property type="entry name" value="ANL_N_sf"/>
</dbReference>
<dbReference type="EMBL" id="JACHBQ010000001">
    <property type="protein sequence ID" value="MBB5641490.1"/>
    <property type="molecule type" value="Genomic_DNA"/>
</dbReference>
<reference evidence="7 9" key="2">
    <citation type="submission" date="2020-08" db="EMBL/GenBank/DDBJ databases">
        <title>Sequencing the genomes of 1000 actinobacteria strains.</title>
        <authorList>
            <person name="Klenk H.-P."/>
        </authorList>
    </citation>
    <scope>NUCLEOTIDE SEQUENCE [LARGE SCALE GENOMIC DNA]</scope>
    <source>
        <strain evidence="7 9">DSM 21065</strain>
    </source>
</reference>
<protein>
    <submittedName>
        <fullName evidence="7">Acyl-coenzyme A synthetase/AMP-(Fatty) acid ligase</fullName>
    </submittedName>
</protein>
<keyword evidence="2 7" id="KW-0436">Ligase</keyword>
<dbReference type="Gene3D" id="3.40.50.12780">
    <property type="entry name" value="N-terminal domain of ligase-like"/>
    <property type="match status" value="1"/>
</dbReference>
<dbReference type="PANTHER" id="PTHR43201">
    <property type="entry name" value="ACYL-COA SYNTHETASE"/>
    <property type="match status" value="1"/>
</dbReference>
<dbReference type="SUPFAM" id="SSF56801">
    <property type="entry name" value="Acetyl-CoA synthetase-like"/>
    <property type="match status" value="1"/>
</dbReference>
<name>A0A099JI77_9MICO</name>
<dbReference type="Proteomes" id="UP000029864">
    <property type="component" value="Unassembled WGS sequence"/>
</dbReference>
<evidence type="ECO:0000259" key="4">
    <source>
        <dbReference type="Pfam" id="PF00501"/>
    </source>
</evidence>
<organism evidence="6 8">
    <name type="scientific">Cryobacterium roopkundense</name>
    <dbReference type="NCBI Taxonomy" id="1001240"/>
    <lineage>
        <taxon>Bacteria</taxon>
        <taxon>Bacillati</taxon>
        <taxon>Actinomycetota</taxon>
        <taxon>Actinomycetes</taxon>
        <taxon>Micrococcales</taxon>
        <taxon>Microbacteriaceae</taxon>
        <taxon>Cryobacterium</taxon>
    </lineage>
</organism>
<dbReference type="Gene3D" id="3.30.300.30">
    <property type="match status" value="1"/>
</dbReference>
<dbReference type="RefSeq" id="WP_035836244.1">
    <property type="nucleotide sequence ID" value="NZ_JACHBQ010000001.1"/>
</dbReference>
<dbReference type="InterPro" id="IPR025110">
    <property type="entry name" value="AMP-bd_C"/>
</dbReference>
<evidence type="ECO:0000313" key="8">
    <source>
        <dbReference type="Proteomes" id="UP000029864"/>
    </source>
</evidence>
<sequence length="469" mass="49367">MPFLSQLTHWAVERPAALAVEVGPDRLSYADLAARASARVGETAALSVLCLANGTEFVIELTAALSGNGSCAVLDAAWPSVQRHAVERRLQDFQPAPSSPRATSGTRERLSDGPADSVFLYGFTSGTTSLPKAFSRTRGSWPLHTSVDFFDVTEHDRTLVPGVFSAGLNLYALMESLHAGGTVISLPGFDVGQALACIRDRGVTRLVAVPSALKLIAERGTASNIVGTSITKIVSGGAKLDPVARRLLVDWAPRATIYEYYGAAELSFVSASAQGPGETSVVGKTNVGRPFPGVAVCIRDAAGHDVGPEQAGTIFVRSPLVSRGYIWGDDGRAFRHDAEWCTVGDQGFLAADGTLHHLGRRGDMIVTGGHNVYPQQVEAALEGVAGVGTVIVTGATDAARGSRVVAAILADSRVSSATLRAAAAALPTALRPRGYYLLTELPLSRVGKLSRGLLRHWIDEGDPRARPLD</sequence>
<evidence type="ECO:0000256" key="3">
    <source>
        <dbReference type="SAM" id="MobiDB-lite"/>
    </source>
</evidence>
<dbReference type="STRING" id="1001240.GY21_08250"/>
<dbReference type="GO" id="GO:0031956">
    <property type="term" value="F:medium-chain fatty acid-CoA ligase activity"/>
    <property type="evidence" value="ECO:0007669"/>
    <property type="project" value="TreeGrafter"/>
</dbReference>
<gene>
    <name evidence="7" type="ORF">BJ997_002038</name>
    <name evidence="6" type="ORF">GY21_08250</name>
</gene>
<dbReference type="InterPro" id="IPR020845">
    <property type="entry name" value="AMP-binding_CS"/>
</dbReference>
<evidence type="ECO:0000259" key="5">
    <source>
        <dbReference type="Pfam" id="PF13193"/>
    </source>
</evidence>
<feature type="domain" description="AMP-dependent synthetase/ligase" evidence="4">
    <location>
        <begin position="97"/>
        <end position="325"/>
    </location>
</feature>
<dbReference type="EMBL" id="JPXF01000027">
    <property type="protein sequence ID" value="KGJ77138.1"/>
    <property type="molecule type" value="Genomic_DNA"/>
</dbReference>
<reference evidence="6 8" key="1">
    <citation type="submission" date="2014-08" db="EMBL/GenBank/DDBJ databases">
        <authorList>
            <person name="Sisinthy S."/>
        </authorList>
    </citation>
    <scope>NUCLEOTIDE SEQUENCE [LARGE SCALE GENOMIC DNA]</scope>
    <source>
        <strain evidence="6 8">RuG17</strain>
    </source>
</reference>
<dbReference type="Pfam" id="PF13193">
    <property type="entry name" value="AMP-binding_C"/>
    <property type="match status" value="1"/>
</dbReference>
<comment type="caution">
    <text evidence="6">The sequence shown here is derived from an EMBL/GenBank/DDBJ whole genome shotgun (WGS) entry which is preliminary data.</text>
</comment>
<dbReference type="PANTHER" id="PTHR43201:SF5">
    <property type="entry name" value="MEDIUM-CHAIN ACYL-COA LIGASE ACSF2, MITOCHONDRIAL"/>
    <property type="match status" value="1"/>
</dbReference>
<evidence type="ECO:0000313" key="9">
    <source>
        <dbReference type="Proteomes" id="UP000561726"/>
    </source>
</evidence>
<feature type="domain" description="AMP-binding enzyme C-terminal" evidence="5">
    <location>
        <begin position="376"/>
        <end position="448"/>
    </location>
</feature>
<dbReference type="eggNOG" id="COG0318">
    <property type="taxonomic scope" value="Bacteria"/>
</dbReference>
<comment type="similarity">
    <text evidence="1">Belongs to the ATP-dependent AMP-binding enzyme family.</text>
</comment>
<dbReference type="Proteomes" id="UP000561726">
    <property type="component" value="Unassembled WGS sequence"/>
</dbReference>
<feature type="region of interest" description="Disordered" evidence="3">
    <location>
        <begin position="89"/>
        <end position="113"/>
    </location>
</feature>
<dbReference type="Pfam" id="PF00501">
    <property type="entry name" value="AMP-binding"/>
    <property type="match status" value="1"/>
</dbReference>
<dbReference type="InterPro" id="IPR000873">
    <property type="entry name" value="AMP-dep_synth/lig_dom"/>
</dbReference>
<evidence type="ECO:0000256" key="2">
    <source>
        <dbReference type="ARBA" id="ARBA00022598"/>
    </source>
</evidence>